<dbReference type="Gene3D" id="3.80.10.10">
    <property type="entry name" value="Ribonuclease Inhibitor"/>
    <property type="match status" value="1"/>
</dbReference>
<evidence type="ECO:0000313" key="1">
    <source>
        <dbReference type="EMBL" id="KAG2223772.1"/>
    </source>
</evidence>
<proteinExistence type="predicted"/>
<protein>
    <submittedName>
        <fullName evidence="1">Uncharacterized protein</fullName>
    </submittedName>
</protein>
<comment type="caution">
    <text evidence="1">The sequence shown here is derived from an EMBL/GenBank/DDBJ whole genome shotgun (WGS) entry which is preliminary data.</text>
</comment>
<dbReference type="EMBL" id="JAEPRB010000055">
    <property type="protein sequence ID" value="KAG2223772.1"/>
    <property type="molecule type" value="Genomic_DNA"/>
</dbReference>
<dbReference type="SUPFAM" id="SSF52047">
    <property type="entry name" value="RNI-like"/>
    <property type="match status" value="1"/>
</dbReference>
<reference evidence="1 2" key="1">
    <citation type="submission" date="2020-12" db="EMBL/GenBank/DDBJ databases">
        <title>Metabolic potential, ecology and presence of endohyphal bacteria is reflected in genomic diversity of Mucoromycotina.</title>
        <authorList>
            <person name="Muszewska A."/>
            <person name="Okrasinska A."/>
            <person name="Steczkiewicz K."/>
            <person name="Drgas O."/>
            <person name="Orlowska M."/>
            <person name="Perlinska-Lenart U."/>
            <person name="Aleksandrzak-Piekarczyk T."/>
            <person name="Szatraj K."/>
            <person name="Zielenkiewicz U."/>
            <person name="Pilsyk S."/>
            <person name="Malc E."/>
            <person name="Mieczkowski P."/>
            <person name="Kruszewska J.S."/>
            <person name="Biernat P."/>
            <person name="Pawlowska J."/>
        </authorList>
    </citation>
    <scope>NUCLEOTIDE SEQUENCE [LARGE SCALE GENOMIC DNA]</scope>
    <source>
        <strain evidence="1 2">CBS 142.35</strain>
    </source>
</reference>
<name>A0A8H7S6K1_9FUNG</name>
<dbReference type="OrthoDB" id="2269374at2759"/>
<sequence>MLKNIDVGCYHGMVQGNRLIGLFKHSPKLHVINLRSFDEGALPAIHQYCPELTILTLNVDDYTDVIDTIMDRISTKAHGLRYLLLYNIVSGAIVKPFLETHQKTIEELELVLYSEQQQATAMTEEHGIGGAADDWAFLSTLDYMPNIHRLSIYARNSSPIQEHNLLSMLSKCPSLYFLSLECFVRHGITKETLKVIGSLQELNKLRISQCSLYAEATDDTNNHNGNNVDSNKMNTPKQLFGKLRNLTHVEIGYCSGTTHAVLDIVANIPNLMLIEVRGMSTTMNVDMQEIISKLATLEFLQQVEFDTVDLSPEALHEFDKDDVDSSMKQIVLRNIRNMDKFQAHQVLSSSNISIAYFGHDSIFENNTSGEDDL</sequence>
<organism evidence="1 2">
    <name type="scientific">Circinella minor</name>
    <dbReference type="NCBI Taxonomy" id="1195481"/>
    <lineage>
        <taxon>Eukaryota</taxon>
        <taxon>Fungi</taxon>
        <taxon>Fungi incertae sedis</taxon>
        <taxon>Mucoromycota</taxon>
        <taxon>Mucoromycotina</taxon>
        <taxon>Mucoromycetes</taxon>
        <taxon>Mucorales</taxon>
        <taxon>Lichtheimiaceae</taxon>
        <taxon>Circinella</taxon>
    </lineage>
</organism>
<dbReference type="AlphaFoldDB" id="A0A8H7S6K1"/>
<dbReference type="InterPro" id="IPR032675">
    <property type="entry name" value="LRR_dom_sf"/>
</dbReference>
<dbReference type="Proteomes" id="UP000646827">
    <property type="component" value="Unassembled WGS sequence"/>
</dbReference>
<accession>A0A8H7S6K1</accession>
<evidence type="ECO:0000313" key="2">
    <source>
        <dbReference type="Proteomes" id="UP000646827"/>
    </source>
</evidence>
<gene>
    <name evidence="1" type="ORF">INT45_003496</name>
</gene>
<keyword evidence="2" id="KW-1185">Reference proteome</keyword>